<gene>
    <name evidence="7" type="primary">sdpA</name>
    <name evidence="7" type="ORF">SPIL2461_LOCUS33</name>
</gene>
<dbReference type="InterPro" id="IPR003819">
    <property type="entry name" value="TauD/TfdA-like"/>
</dbReference>
<evidence type="ECO:0000313" key="8">
    <source>
        <dbReference type="Proteomes" id="UP000649617"/>
    </source>
</evidence>
<keyword evidence="4" id="KW-0067">ATP-binding</keyword>
<accession>A0A812IME1</accession>
<dbReference type="Gene3D" id="3.60.130.10">
    <property type="entry name" value="Clavaminate synthase-like"/>
    <property type="match status" value="1"/>
</dbReference>
<dbReference type="Pfam" id="PF00005">
    <property type="entry name" value="ABC_tran"/>
    <property type="match status" value="1"/>
</dbReference>
<organism evidence="7 8">
    <name type="scientific">Symbiodinium pilosum</name>
    <name type="common">Dinoflagellate</name>
    <dbReference type="NCBI Taxonomy" id="2952"/>
    <lineage>
        <taxon>Eukaryota</taxon>
        <taxon>Sar</taxon>
        <taxon>Alveolata</taxon>
        <taxon>Dinophyceae</taxon>
        <taxon>Suessiales</taxon>
        <taxon>Symbiodiniaceae</taxon>
        <taxon>Symbiodinium</taxon>
    </lineage>
</organism>
<dbReference type="Gene3D" id="3.40.50.300">
    <property type="entry name" value="P-loop containing nucleotide triphosphate hydrolases"/>
    <property type="match status" value="1"/>
</dbReference>
<keyword evidence="2" id="KW-0813">Transport</keyword>
<evidence type="ECO:0000256" key="4">
    <source>
        <dbReference type="ARBA" id="ARBA00022840"/>
    </source>
</evidence>
<keyword evidence="3" id="KW-0547">Nucleotide-binding</keyword>
<reference evidence="7" key="1">
    <citation type="submission" date="2021-02" db="EMBL/GenBank/DDBJ databases">
        <authorList>
            <person name="Dougan E. K."/>
            <person name="Rhodes N."/>
            <person name="Thang M."/>
            <person name="Chan C."/>
        </authorList>
    </citation>
    <scope>NUCLEOTIDE SEQUENCE</scope>
</reference>
<evidence type="ECO:0000256" key="5">
    <source>
        <dbReference type="ARBA" id="ARBA00023002"/>
    </source>
</evidence>
<comment type="similarity">
    <text evidence="1">Belongs to the ABC transporter superfamily.</text>
</comment>
<dbReference type="InterPro" id="IPR017871">
    <property type="entry name" value="ABC_transporter-like_CS"/>
</dbReference>
<feature type="domain" description="ABC transporter" evidence="6">
    <location>
        <begin position="266"/>
        <end position="496"/>
    </location>
</feature>
<proteinExistence type="inferred from homology"/>
<dbReference type="PROSITE" id="PS50893">
    <property type="entry name" value="ABC_TRANSPORTER_2"/>
    <property type="match status" value="1"/>
</dbReference>
<dbReference type="AlphaFoldDB" id="A0A812IME1"/>
<dbReference type="CDD" id="cd03264">
    <property type="entry name" value="ABC_drug_resistance_like"/>
    <property type="match status" value="1"/>
</dbReference>
<dbReference type="GO" id="GO:0005524">
    <property type="term" value="F:ATP binding"/>
    <property type="evidence" value="ECO:0007669"/>
    <property type="project" value="UniProtKB-KW"/>
</dbReference>
<dbReference type="InterPro" id="IPR003439">
    <property type="entry name" value="ABC_transporter-like_ATP-bd"/>
</dbReference>
<evidence type="ECO:0000256" key="3">
    <source>
        <dbReference type="ARBA" id="ARBA00022741"/>
    </source>
</evidence>
<dbReference type="InterPro" id="IPR027417">
    <property type="entry name" value="P-loop_NTPase"/>
</dbReference>
<evidence type="ECO:0000313" key="7">
    <source>
        <dbReference type="EMBL" id="CAE7148748.1"/>
    </source>
</evidence>
<keyword evidence="8" id="KW-1185">Reference proteome</keyword>
<evidence type="ECO:0000256" key="1">
    <source>
        <dbReference type="ARBA" id="ARBA00005417"/>
    </source>
</evidence>
<name>A0A812IME1_SYMPI</name>
<dbReference type="InterPro" id="IPR003593">
    <property type="entry name" value="AAA+_ATPase"/>
</dbReference>
<sequence>MSETTFQVEPLAASFGAKITGVTLADLDQADFDALYRVWLDYALLIFPDQHLSNEAQTAFAKRFGNLEFDLVPISNVRKDGSVRHDDKDDVVKILKGNMGWHHDSTYMPVQAKGAVFTAHTVPSQGGETGWADMTAAYEALTEDMKIRIAGLSARHSLYYSQQKMGFKPKEDGSYSGYGFHDDSPPLRPLVKVHPETGRRSLLIGRHAYGIPGLSEQDSEALLDELNTFACQPPRVYHHHWQVGDAVLWDNRCLMHQATPWPMHEPRINALNKTYANGVQALNDVSLEVDSGMFGLLGPNGAGKSSLMRTIATLQTGDSGSVTFDGVDIAGQPEQLRRKLGYLPQEFGVYPRMSPLTFLDHIAVMKGVADRAERKHLVEQLLVQTNLWDVRKKSMTTFSGGMKQRMGIAQALIGSPELVIVDEPTAGLDPVERRRFHNLLASIGDDVVVILSTHIVEDVADLCTRMAIMAGGSILLTGEPQQLITKLEGRLWRVVVASTEVDRIRSEMEILTTRRIAGRTEVKVIGDTPPVGFEPAQPNLEDVYFATLRDAGESVDVD</sequence>
<dbReference type="PANTHER" id="PTHR43335">
    <property type="entry name" value="ABC TRANSPORTER, ATP-BINDING PROTEIN"/>
    <property type="match status" value="1"/>
</dbReference>
<protein>
    <submittedName>
        <fullName evidence="7">SdpA protein</fullName>
    </submittedName>
</protein>
<evidence type="ECO:0000256" key="2">
    <source>
        <dbReference type="ARBA" id="ARBA00022448"/>
    </source>
</evidence>
<comment type="caution">
    <text evidence="7">The sequence shown here is derived from an EMBL/GenBank/DDBJ whole genome shotgun (WGS) entry which is preliminary data.</text>
</comment>
<dbReference type="EMBL" id="CAJNIZ010000001">
    <property type="protein sequence ID" value="CAE7148748.1"/>
    <property type="molecule type" value="Genomic_DNA"/>
</dbReference>
<dbReference type="InterPro" id="IPR042098">
    <property type="entry name" value="TauD-like_sf"/>
</dbReference>
<dbReference type="SUPFAM" id="SSF52540">
    <property type="entry name" value="P-loop containing nucleoside triphosphate hydrolases"/>
    <property type="match status" value="1"/>
</dbReference>
<dbReference type="GO" id="GO:0016491">
    <property type="term" value="F:oxidoreductase activity"/>
    <property type="evidence" value="ECO:0007669"/>
    <property type="project" value="UniProtKB-KW"/>
</dbReference>
<keyword evidence="5" id="KW-0560">Oxidoreductase</keyword>
<dbReference type="SUPFAM" id="SSF51197">
    <property type="entry name" value="Clavaminate synthase-like"/>
    <property type="match status" value="1"/>
</dbReference>
<dbReference type="GO" id="GO:0016887">
    <property type="term" value="F:ATP hydrolysis activity"/>
    <property type="evidence" value="ECO:0007669"/>
    <property type="project" value="InterPro"/>
</dbReference>
<dbReference type="OrthoDB" id="449226at2759"/>
<dbReference type="SMART" id="SM00382">
    <property type="entry name" value="AAA"/>
    <property type="match status" value="1"/>
</dbReference>
<dbReference type="PANTHER" id="PTHR43335:SF2">
    <property type="entry name" value="ABC TRANSPORTER, ATP-BINDING PROTEIN"/>
    <property type="match status" value="1"/>
</dbReference>
<dbReference type="Proteomes" id="UP000649617">
    <property type="component" value="Unassembled WGS sequence"/>
</dbReference>
<dbReference type="PROSITE" id="PS00211">
    <property type="entry name" value="ABC_TRANSPORTER_1"/>
    <property type="match status" value="1"/>
</dbReference>
<evidence type="ECO:0000259" key="6">
    <source>
        <dbReference type="PROSITE" id="PS50893"/>
    </source>
</evidence>
<dbReference type="Pfam" id="PF02668">
    <property type="entry name" value="TauD"/>
    <property type="match status" value="1"/>
</dbReference>